<dbReference type="EMBL" id="CP036526">
    <property type="protein sequence ID" value="QDT11453.1"/>
    <property type="molecule type" value="Genomic_DNA"/>
</dbReference>
<evidence type="ECO:0000313" key="3">
    <source>
        <dbReference type="Proteomes" id="UP000319817"/>
    </source>
</evidence>
<accession>A0A517NWF2</accession>
<gene>
    <name evidence="2" type="ORF">K239x_34500</name>
</gene>
<protein>
    <submittedName>
        <fullName evidence="2">Uncharacterized protein</fullName>
    </submittedName>
</protein>
<keyword evidence="3" id="KW-1185">Reference proteome</keyword>
<dbReference type="Proteomes" id="UP000319817">
    <property type="component" value="Chromosome"/>
</dbReference>
<reference evidence="2 3" key="1">
    <citation type="submission" date="2019-02" db="EMBL/GenBank/DDBJ databases">
        <title>Deep-cultivation of Planctomycetes and their phenomic and genomic characterization uncovers novel biology.</title>
        <authorList>
            <person name="Wiegand S."/>
            <person name="Jogler M."/>
            <person name="Boedeker C."/>
            <person name="Pinto D."/>
            <person name="Vollmers J."/>
            <person name="Rivas-Marin E."/>
            <person name="Kohn T."/>
            <person name="Peeters S.H."/>
            <person name="Heuer A."/>
            <person name="Rast P."/>
            <person name="Oberbeckmann S."/>
            <person name="Bunk B."/>
            <person name="Jeske O."/>
            <person name="Meyerdierks A."/>
            <person name="Storesund J.E."/>
            <person name="Kallscheuer N."/>
            <person name="Luecker S."/>
            <person name="Lage O.M."/>
            <person name="Pohl T."/>
            <person name="Merkel B.J."/>
            <person name="Hornburger P."/>
            <person name="Mueller R.-W."/>
            <person name="Bruemmer F."/>
            <person name="Labrenz M."/>
            <person name="Spormann A.M."/>
            <person name="Op den Camp H."/>
            <person name="Overmann J."/>
            <person name="Amann R."/>
            <person name="Jetten M.S.M."/>
            <person name="Mascher T."/>
            <person name="Medema M.H."/>
            <person name="Devos D.P."/>
            <person name="Kaster A.-K."/>
            <person name="Ovreas L."/>
            <person name="Rohde M."/>
            <person name="Galperin M.Y."/>
            <person name="Jogler C."/>
        </authorList>
    </citation>
    <scope>NUCLEOTIDE SEQUENCE [LARGE SCALE GENOMIC DNA]</scope>
    <source>
        <strain evidence="2 3">K23_9</strain>
    </source>
</reference>
<proteinExistence type="predicted"/>
<feature type="region of interest" description="Disordered" evidence="1">
    <location>
        <begin position="1"/>
        <end position="20"/>
    </location>
</feature>
<organism evidence="2 3">
    <name type="scientific">Stieleria marina</name>
    <dbReference type="NCBI Taxonomy" id="1930275"/>
    <lineage>
        <taxon>Bacteria</taxon>
        <taxon>Pseudomonadati</taxon>
        <taxon>Planctomycetota</taxon>
        <taxon>Planctomycetia</taxon>
        <taxon>Pirellulales</taxon>
        <taxon>Pirellulaceae</taxon>
        <taxon>Stieleria</taxon>
    </lineage>
</organism>
<evidence type="ECO:0000313" key="2">
    <source>
        <dbReference type="EMBL" id="QDT11453.1"/>
    </source>
</evidence>
<name>A0A517NWF2_9BACT</name>
<sequence>MQARSIGCGDFTRPSSRSGRLRLDAPVADAGCYGFIDRSGESKIKYTEVGRADLNRTSRQPTEMQQTEALSETWLRCVGVQQANATEQF</sequence>
<dbReference type="AlphaFoldDB" id="A0A517NWF2"/>
<evidence type="ECO:0000256" key="1">
    <source>
        <dbReference type="SAM" id="MobiDB-lite"/>
    </source>
</evidence>